<dbReference type="AlphaFoldDB" id="Q0YUN5"/>
<dbReference type="RefSeq" id="WP_006365271.1">
    <property type="nucleotide sequence ID" value="NZ_AASE01000001.1"/>
</dbReference>
<evidence type="ECO:0000313" key="4">
    <source>
        <dbReference type="EMBL" id="EAT59997.1"/>
    </source>
</evidence>
<dbReference type="GO" id="GO:0016787">
    <property type="term" value="F:hydrolase activity"/>
    <property type="evidence" value="ECO:0007669"/>
    <property type="project" value="UniProtKB-KW"/>
</dbReference>
<dbReference type="EMBL" id="AASE01000001">
    <property type="protein sequence ID" value="EAT59997.1"/>
    <property type="molecule type" value="Genomic_DNA"/>
</dbReference>
<dbReference type="PANTHER" id="PTHR43283">
    <property type="entry name" value="BETA-LACTAMASE-RELATED"/>
    <property type="match status" value="1"/>
</dbReference>
<keyword evidence="1" id="KW-0378">Hydrolase</keyword>
<dbReference type="PANTHER" id="PTHR43283:SF11">
    <property type="entry name" value="BETA-LACTAMASE-RELATED DOMAIN-CONTAINING PROTEIN"/>
    <property type="match status" value="1"/>
</dbReference>
<evidence type="ECO:0000313" key="5">
    <source>
        <dbReference type="Proteomes" id="UP000004162"/>
    </source>
</evidence>
<evidence type="ECO:0000259" key="3">
    <source>
        <dbReference type="Pfam" id="PF00144"/>
    </source>
</evidence>
<feature type="domain" description="Beta-lactamase-related" evidence="3">
    <location>
        <begin position="36"/>
        <end position="354"/>
    </location>
</feature>
<proteinExistence type="predicted"/>
<name>Q0YUN5_9CHLB</name>
<keyword evidence="5" id="KW-1185">Reference proteome</keyword>
<evidence type="ECO:0000256" key="1">
    <source>
        <dbReference type="ARBA" id="ARBA00022801"/>
    </source>
</evidence>
<evidence type="ECO:0000256" key="2">
    <source>
        <dbReference type="SAM" id="SignalP"/>
    </source>
</evidence>
<dbReference type="Gene3D" id="3.40.710.10">
    <property type="entry name" value="DD-peptidase/beta-lactamase superfamily"/>
    <property type="match status" value="1"/>
</dbReference>
<dbReference type="InterPro" id="IPR012338">
    <property type="entry name" value="Beta-lactam/transpept-like"/>
</dbReference>
<dbReference type="OrthoDB" id="9805821at2"/>
<dbReference type="Proteomes" id="UP000004162">
    <property type="component" value="Unassembled WGS sequence"/>
</dbReference>
<dbReference type="InterPro" id="IPR050789">
    <property type="entry name" value="Diverse_Enzym_Activities"/>
</dbReference>
<reference evidence="4 5" key="2">
    <citation type="submission" date="2006-07" db="EMBL/GenBank/DDBJ databases">
        <title>Sequencing of the draft genome and assembly of Chlorobium ferroxidans DSM 13031.</title>
        <authorList>
            <consortium name="US DOE Joint Genome Institute (JGI-PGF)"/>
            <person name="Copeland A."/>
            <person name="Lucas S."/>
            <person name="Lapidus A."/>
            <person name="Barry K."/>
            <person name="Glavina del Rio T."/>
            <person name="Dalin E."/>
            <person name="Tice H."/>
            <person name="Bruce D."/>
            <person name="Pitluck S."/>
            <person name="Richardson P."/>
        </authorList>
    </citation>
    <scope>NUCLEOTIDE SEQUENCE [LARGE SCALE GENOMIC DNA]</scope>
    <source>
        <strain evidence="4 5">DSM 13031</strain>
    </source>
</reference>
<dbReference type="MEROPS" id="S12.950"/>
<dbReference type="Pfam" id="PF00144">
    <property type="entry name" value="Beta-lactamase"/>
    <property type="match status" value="1"/>
</dbReference>
<dbReference type="InterPro" id="IPR001466">
    <property type="entry name" value="Beta-lactam-related"/>
</dbReference>
<sequence length="381" mass="41725">MQSLRIFFIFCFTLAGSLQTTPARAQAFNFKPLEAVMGQAVIDSVFPGASLAVLYKGKVVFHKAFGKMTYAADSTPVDTTTIYDLASLTKAISTTSIVMQLVERDSLSLQAPVATYLPGFRVNGKERVTLEQLLRHNSGLRAHSYFAKSCRSPEELFNTIENDSLLSPPGRTTLYSDPGFMLLGKIVATITGHSLAENFHARFAAPLGMHATMFTPPATLLQRIAPAGQDGDWPFNTVRPLVHDQNAALLGGVAGHAGLYSTTGDLITFTGMLMHGGTSGRRIYFRKETLRNFLSRSNAERALGWDLRSIDGPSSAGDYFSTSSYGHLGYTGTSIWIDPQQDLAVILLSNRVWPTSANIKIRKFRPLLHNTVAECLQLKRL</sequence>
<dbReference type="SUPFAM" id="SSF56601">
    <property type="entry name" value="beta-lactamase/transpeptidase-like"/>
    <property type="match status" value="1"/>
</dbReference>
<keyword evidence="2" id="KW-0732">Signal</keyword>
<feature type="chain" id="PRO_5004179313" evidence="2">
    <location>
        <begin position="26"/>
        <end position="381"/>
    </location>
</feature>
<comment type="caution">
    <text evidence="4">The sequence shown here is derived from an EMBL/GenBank/DDBJ whole genome shotgun (WGS) entry which is preliminary data.</text>
</comment>
<protein>
    <submittedName>
        <fullName evidence="4">Beta-lactamase</fullName>
    </submittedName>
</protein>
<accession>Q0YUN5</accession>
<reference evidence="4 5" key="1">
    <citation type="submission" date="2006-07" db="EMBL/GenBank/DDBJ databases">
        <title>Annotation of the draft genome assembly of Chlorobium ferroxidans DSM 13031.</title>
        <authorList>
            <consortium name="US DOE Joint Genome Institute (JGI-ORNL)"/>
            <person name="Larimer F."/>
            <person name="Land M."/>
            <person name="Hauser L."/>
        </authorList>
    </citation>
    <scope>NUCLEOTIDE SEQUENCE [LARGE SCALE GENOMIC DNA]</scope>
    <source>
        <strain evidence="4 5">DSM 13031</strain>
    </source>
</reference>
<gene>
    <name evidence="4" type="ORF">CferDRAFT_2004</name>
</gene>
<organism evidence="4 5">
    <name type="scientific">Chlorobium ferrooxidans DSM 13031</name>
    <dbReference type="NCBI Taxonomy" id="377431"/>
    <lineage>
        <taxon>Bacteria</taxon>
        <taxon>Pseudomonadati</taxon>
        <taxon>Chlorobiota</taxon>
        <taxon>Chlorobiia</taxon>
        <taxon>Chlorobiales</taxon>
        <taxon>Chlorobiaceae</taxon>
        <taxon>Chlorobium/Pelodictyon group</taxon>
        <taxon>Chlorobium</taxon>
    </lineage>
</organism>
<feature type="signal peptide" evidence="2">
    <location>
        <begin position="1"/>
        <end position="25"/>
    </location>
</feature>